<evidence type="ECO:0000256" key="1">
    <source>
        <dbReference type="SAM" id="SignalP"/>
    </source>
</evidence>
<name>A0ABP0V2Y4_9BRYO</name>
<feature type="signal peptide" evidence="1">
    <location>
        <begin position="1"/>
        <end position="27"/>
    </location>
</feature>
<gene>
    <name evidence="2" type="ORF">CSSPTR1EN2_LOCUS22848</name>
</gene>
<keyword evidence="3" id="KW-1185">Reference proteome</keyword>
<reference evidence="2" key="1">
    <citation type="submission" date="2024-02" db="EMBL/GenBank/DDBJ databases">
        <authorList>
            <consortium name="ELIXIR-Norway"/>
            <consortium name="Elixir Norway"/>
        </authorList>
    </citation>
    <scope>NUCLEOTIDE SEQUENCE</scope>
</reference>
<dbReference type="EMBL" id="OZ019900">
    <property type="protein sequence ID" value="CAK9235701.1"/>
    <property type="molecule type" value="Genomic_DNA"/>
</dbReference>
<protein>
    <recommendedName>
        <fullName evidence="4">Secreted protein</fullName>
    </recommendedName>
</protein>
<evidence type="ECO:0008006" key="4">
    <source>
        <dbReference type="Google" id="ProtNLM"/>
    </source>
</evidence>
<organism evidence="2 3">
    <name type="scientific">Sphagnum troendelagicum</name>
    <dbReference type="NCBI Taxonomy" id="128251"/>
    <lineage>
        <taxon>Eukaryota</taxon>
        <taxon>Viridiplantae</taxon>
        <taxon>Streptophyta</taxon>
        <taxon>Embryophyta</taxon>
        <taxon>Bryophyta</taxon>
        <taxon>Sphagnophytina</taxon>
        <taxon>Sphagnopsida</taxon>
        <taxon>Sphagnales</taxon>
        <taxon>Sphagnaceae</taxon>
        <taxon>Sphagnum</taxon>
    </lineage>
</organism>
<evidence type="ECO:0000313" key="3">
    <source>
        <dbReference type="Proteomes" id="UP001497512"/>
    </source>
</evidence>
<evidence type="ECO:0000313" key="2">
    <source>
        <dbReference type="EMBL" id="CAK9235701.1"/>
    </source>
</evidence>
<accession>A0ABP0V2Y4</accession>
<proteinExistence type="predicted"/>
<keyword evidence="1" id="KW-0732">Signal</keyword>
<sequence length="101" mass="11333">MIRSALRTNLAIFICCVMLQVDSSCRSIGILNLEWAVLSPRSNKDTILDEATVSTILPCPRRRDRNVVQTNVLPVPPLPYTKNSLPSLFVTTFKIVSYALR</sequence>
<dbReference type="Proteomes" id="UP001497512">
    <property type="component" value="Chromosome 8"/>
</dbReference>
<feature type="chain" id="PRO_5045666671" description="Secreted protein" evidence="1">
    <location>
        <begin position="28"/>
        <end position="101"/>
    </location>
</feature>